<dbReference type="HOGENOM" id="CLU_017965_1_0_1"/>
<feature type="compositionally biased region" description="Polar residues" evidence="1">
    <location>
        <begin position="1"/>
        <end position="14"/>
    </location>
</feature>
<feature type="region of interest" description="Disordered" evidence="1">
    <location>
        <begin position="302"/>
        <end position="324"/>
    </location>
</feature>
<feature type="compositionally biased region" description="Pro residues" evidence="1">
    <location>
        <begin position="554"/>
        <end position="572"/>
    </location>
</feature>
<dbReference type="RefSeq" id="XP_001215757.1">
    <property type="nucleotide sequence ID" value="XM_001215757.1"/>
</dbReference>
<name>Q0CIA5_ASPTN</name>
<dbReference type="GeneID" id="4321944"/>
<dbReference type="EMBL" id="CH476602">
    <property type="protein sequence ID" value="EAU33123.1"/>
    <property type="molecule type" value="Genomic_DNA"/>
</dbReference>
<dbReference type="OMA" id="LEDIWIC"/>
<protein>
    <recommendedName>
        <fullName evidence="4">Protein IBD2</fullName>
    </recommendedName>
</protein>
<feature type="compositionally biased region" description="Basic and acidic residues" evidence="1">
    <location>
        <begin position="537"/>
        <end position="546"/>
    </location>
</feature>
<accession>Q0CIA5</accession>
<dbReference type="AlphaFoldDB" id="Q0CIA5"/>
<feature type="compositionally biased region" description="Polar residues" evidence="1">
    <location>
        <begin position="228"/>
        <end position="242"/>
    </location>
</feature>
<evidence type="ECO:0000313" key="2">
    <source>
        <dbReference type="EMBL" id="EAU33123.1"/>
    </source>
</evidence>
<feature type="compositionally biased region" description="Basic residues" evidence="1">
    <location>
        <begin position="499"/>
        <end position="516"/>
    </location>
</feature>
<feature type="region of interest" description="Disordered" evidence="1">
    <location>
        <begin position="494"/>
        <end position="595"/>
    </location>
</feature>
<feature type="compositionally biased region" description="Polar residues" evidence="1">
    <location>
        <begin position="366"/>
        <end position="378"/>
    </location>
</feature>
<dbReference type="VEuPathDB" id="FungiDB:ATEG_06579"/>
<feature type="compositionally biased region" description="Basic and acidic residues" evidence="1">
    <location>
        <begin position="586"/>
        <end position="595"/>
    </location>
</feature>
<evidence type="ECO:0000313" key="3">
    <source>
        <dbReference type="Proteomes" id="UP000007963"/>
    </source>
</evidence>
<feature type="compositionally biased region" description="Polar residues" evidence="1">
    <location>
        <begin position="198"/>
        <end position="208"/>
    </location>
</feature>
<feature type="compositionally biased region" description="Low complexity" evidence="1">
    <location>
        <begin position="379"/>
        <end position="412"/>
    </location>
</feature>
<feature type="region of interest" description="Disordered" evidence="1">
    <location>
        <begin position="341"/>
        <end position="425"/>
    </location>
</feature>
<dbReference type="STRING" id="341663.Q0CIA5"/>
<feature type="region of interest" description="Disordered" evidence="1">
    <location>
        <begin position="1"/>
        <end position="24"/>
    </location>
</feature>
<dbReference type="eggNOG" id="ENOG502S317">
    <property type="taxonomic scope" value="Eukaryota"/>
</dbReference>
<gene>
    <name evidence="2" type="ORF">ATEG_06579</name>
</gene>
<feature type="region of interest" description="Disordered" evidence="1">
    <location>
        <begin position="114"/>
        <end position="242"/>
    </location>
</feature>
<dbReference type="Proteomes" id="UP000007963">
    <property type="component" value="Unassembled WGS sequence"/>
</dbReference>
<organism evidence="2 3">
    <name type="scientific">Aspergillus terreus (strain NIH 2624 / FGSC A1156)</name>
    <dbReference type="NCBI Taxonomy" id="341663"/>
    <lineage>
        <taxon>Eukaryota</taxon>
        <taxon>Fungi</taxon>
        <taxon>Dikarya</taxon>
        <taxon>Ascomycota</taxon>
        <taxon>Pezizomycotina</taxon>
        <taxon>Eurotiomycetes</taxon>
        <taxon>Eurotiomycetidae</taxon>
        <taxon>Eurotiales</taxon>
        <taxon>Aspergillaceae</taxon>
        <taxon>Aspergillus</taxon>
        <taxon>Aspergillus subgen. Circumdati</taxon>
    </lineage>
</organism>
<evidence type="ECO:0000256" key="1">
    <source>
        <dbReference type="SAM" id="MobiDB-lite"/>
    </source>
</evidence>
<reference evidence="3" key="1">
    <citation type="submission" date="2005-09" db="EMBL/GenBank/DDBJ databases">
        <title>Annotation of the Aspergillus terreus NIH2624 genome.</title>
        <authorList>
            <person name="Birren B.W."/>
            <person name="Lander E.S."/>
            <person name="Galagan J.E."/>
            <person name="Nusbaum C."/>
            <person name="Devon K."/>
            <person name="Henn M."/>
            <person name="Ma L.-J."/>
            <person name="Jaffe D.B."/>
            <person name="Butler J."/>
            <person name="Alvarez P."/>
            <person name="Gnerre S."/>
            <person name="Grabherr M."/>
            <person name="Kleber M."/>
            <person name="Mauceli E.W."/>
            <person name="Brockman W."/>
            <person name="Rounsley S."/>
            <person name="Young S.K."/>
            <person name="LaButti K."/>
            <person name="Pushparaj V."/>
            <person name="DeCaprio D."/>
            <person name="Crawford M."/>
            <person name="Koehrsen M."/>
            <person name="Engels R."/>
            <person name="Montgomery P."/>
            <person name="Pearson M."/>
            <person name="Howarth C."/>
            <person name="Larson L."/>
            <person name="Luoma S."/>
            <person name="White J."/>
            <person name="Alvarado L."/>
            <person name="Kodira C.D."/>
            <person name="Zeng Q."/>
            <person name="Oleary S."/>
            <person name="Yandava C."/>
            <person name="Denning D.W."/>
            <person name="Nierman W.C."/>
            <person name="Milne T."/>
            <person name="Madden K."/>
        </authorList>
    </citation>
    <scope>NUCLEOTIDE SEQUENCE [LARGE SCALE GENOMIC DNA]</scope>
    <source>
        <strain evidence="3">NIH 2624 / FGSC A1156</strain>
    </source>
</reference>
<feature type="compositionally biased region" description="Low complexity" evidence="1">
    <location>
        <begin position="117"/>
        <end position="130"/>
    </location>
</feature>
<dbReference type="OrthoDB" id="4174342at2759"/>
<sequence>MTATLNGMYNSAPDTPSPVYPDRLIRPLPKRTLRSRLSSDAADTILYPPAPPATQLFYGSCADNGDAVNESKVYVQQSEGPEQPLDADVHYENGVDLESGDEDGPVVVRRSAGFRGSSLSPAPSSAPHLSNGDGSQAKSSAAGPDGYDAFENTNNKKKRKIPTPGNLGGHHSTLSPEFSTMGLANSAQSPSAAGDGSHVSTFYGTGSPASPVASGMSGAGRGRLGRNTARNSSGRGPLSVQTQFGWSHGRQAGRREAGPGMSHFGLVSFRAASSFVSGDSPGKSDQGIISAAIANAAASAFTSPPPASGSVSMLDQQPTTPTKTQFTFTCESDSSKGMALQAQTAYSSHHRANRYGSQAREMSPGSPLSPQGHPSQNRAAATMTTNTATNSLGNVGNTTATGGTNAAAVNGADAPTGRKKKRSPGSIYTLAARQRKIQQQYANLHHPPSMEDIWICEFCEYESIFGHPPEALIRQYEIKDRKERKRLAEKKRLLEKAKMKGRKNKKATKNASKHAAAHPTAYDQGYDRASVDQASAVHDDEYLAHEYEEEEPDSAPPSAPPAAFKPPLPPGSQPTAAAHPGGAKGATDRGVNRPP</sequence>
<evidence type="ECO:0008006" key="4">
    <source>
        <dbReference type="Google" id="ProtNLM"/>
    </source>
</evidence>
<feature type="compositionally biased region" description="Polar residues" evidence="1">
    <location>
        <begin position="172"/>
        <end position="191"/>
    </location>
</feature>
<proteinExistence type="predicted"/>